<keyword evidence="4" id="KW-0732">Signal</keyword>
<dbReference type="PANTHER" id="PTHR11474:SF21">
    <property type="entry name" value="SHKT DOMAIN-CONTAINING PROTEIN"/>
    <property type="match status" value="1"/>
</dbReference>
<dbReference type="InterPro" id="IPR050316">
    <property type="entry name" value="Tyrosinase/Hemocyanin"/>
</dbReference>
<evidence type="ECO:0000256" key="2">
    <source>
        <dbReference type="PROSITE-ProRule" id="PRU01005"/>
    </source>
</evidence>
<feature type="non-terminal residue" evidence="6">
    <location>
        <position position="715"/>
    </location>
</feature>
<feature type="disulfide bond" evidence="2">
    <location>
        <begin position="583"/>
        <end position="617"/>
    </location>
</feature>
<dbReference type="SMART" id="SM00254">
    <property type="entry name" value="ShKT"/>
    <property type="match status" value="4"/>
</dbReference>
<evidence type="ECO:0000256" key="3">
    <source>
        <dbReference type="SAM" id="MobiDB-lite"/>
    </source>
</evidence>
<feature type="compositionally biased region" description="Gly residues" evidence="3">
    <location>
        <begin position="683"/>
        <end position="715"/>
    </location>
</feature>
<dbReference type="PROSITE" id="PS00498">
    <property type="entry name" value="TYROSINASE_2"/>
    <property type="match status" value="1"/>
</dbReference>
<dbReference type="AlphaFoldDB" id="A0AAV5VBP9"/>
<feature type="domain" description="ShKT" evidence="5">
    <location>
        <begin position="583"/>
        <end position="617"/>
    </location>
</feature>
<feature type="domain" description="ShKT" evidence="5">
    <location>
        <begin position="627"/>
        <end position="660"/>
    </location>
</feature>
<feature type="chain" id="PRO_5043910452" description="ShKT domain-containing protein" evidence="4">
    <location>
        <begin position="27"/>
        <end position="715"/>
    </location>
</feature>
<feature type="disulfide bond" evidence="2">
    <location>
        <begin position="470"/>
        <end position="504"/>
    </location>
</feature>
<evidence type="ECO:0000313" key="7">
    <source>
        <dbReference type="Proteomes" id="UP001432322"/>
    </source>
</evidence>
<dbReference type="EMBL" id="BTSY01000003">
    <property type="protein sequence ID" value="GMT17107.1"/>
    <property type="molecule type" value="Genomic_DNA"/>
</dbReference>
<dbReference type="PROSITE" id="PS51670">
    <property type="entry name" value="SHKT"/>
    <property type="match status" value="4"/>
</dbReference>
<keyword evidence="1" id="KW-0479">Metal-binding</keyword>
<proteinExistence type="predicted"/>
<accession>A0AAV5VBP9</accession>
<keyword evidence="2" id="KW-1015">Disulfide bond</keyword>
<name>A0AAV5VBP9_9BILA</name>
<dbReference type="PRINTS" id="PR00092">
    <property type="entry name" value="TYROSINASE"/>
</dbReference>
<dbReference type="InterPro" id="IPR008922">
    <property type="entry name" value="Di-copper_centre_dom_sf"/>
</dbReference>
<organism evidence="6 7">
    <name type="scientific">Pristionchus fissidentatus</name>
    <dbReference type="NCBI Taxonomy" id="1538716"/>
    <lineage>
        <taxon>Eukaryota</taxon>
        <taxon>Metazoa</taxon>
        <taxon>Ecdysozoa</taxon>
        <taxon>Nematoda</taxon>
        <taxon>Chromadorea</taxon>
        <taxon>Rhabditida</taxon>
        <taxon>Rhabditina</taxon>
        <taxon>Diplogasteromorpha</taxon>
        <taxon>Diplogasteroidea</taxon>
        <taxon>Neodiplogasteridae</taxon>
        <taxon>Pristionchus</taxon>
    </lineage>
</organism>
<dbReference type="Pfam" id="PF01549">
    <property type="entry name" value="ShK"/>
    <property type="match status" value="4"/>
</dbReference>
<protein>
    <recommendedName>
        <fullName evidence="5">ShKT domain-containing protein</fullName>
    </recommendedName>
</protein>
<feature type="signal peptide" evidence="4">
    <location>
        <begin position="1"/>
        <end position="26"/>
    </location>
</feature>
<dbReference type="GO" id="GO:0016491">
    <property type="term" value="F:oxidoreductase activity"/>
    <property type="evidence" value="ECO:0007669"/>
    <property type="project" value="InterPro"/>
</dbReference>
<sequence length="715" mass="78235">MARLRVGLAAWLAVMQLLQQLPAASSQEDPCAAAPNEAAKIVCRQLNKWDANARQASTKKAIALPPGAMAGFAAELAPIAASIYQCLEIGCICTYLRGSINNGACTLSNGQSVRKAVRKEYRAMSDDERERLHRALNAMKKNGEYTNLARIHAEQTRGGAAHSGPAFLPWHREYIKRVELAIRQIDPTLSLPYWDSTLDGVLPRPADSVLFTDIFGGTATSSGDVLSGPFANWRTLEGRGNIRRAVGAQGSCFTQENIDFVMRQTSTDQVLAFTAPQRGCPVRTDFNCLEYTHGNVHIFVGGDMFDTETAANDPLFYFHHSFVDYIWEQWRVQVQNRNDHENSYPFDNQQCASPQHFSASIMQPFGPFRNMDGLSNSYTDNMYEYAPRPTCPSCSGSKYLFCDNSHGNPRCAAKIRVGGVCTGYARGEQPCYQGVCQAGRCIAATNIVTRPPTTARPRPTQPPATVQESCFNENECCATWAAKGECTANAAYMRDWCKASCRSCVPRAYTLADDCTDRHINCASWSKSGECTANAAWMTENCRRSCNKCGSSRAQKCGGGGGGVRTTTTTVKPSDQCENSDGCFNENECCSVWAQQGECSHNPTWMACNCRVSCGHCFPQDYNYGGCEDYHPSCSNWARNGECQKNPWMLENCRSSCDSCKNPRQLRNQCSNGRSNGGERTRGGWGFSRGGWGGDNDNGGGDGWGWNGGRGGGGG</sequence>
<dbReference type="Gene3D" id="1.10.10.1940">
    <property type="match status" value="1"/>
</dbReference>
<evidence type="ECO:0000256" key="4">
    <source>
        <dbReference type="SAM" id="SignalP"/>
    </source>
</evidence>
<dbReference type="InterPro" id="IPR002227">
    <property type="entry name" value="Tyrosinase_Cu-bd"/>
</dbReference>
<dbReference type="InterPro" id="IPR003582">
    <property type="entry name" value="ShKT_dom"/>
</dbReference>
<reference evidence="6" key="1">
    <citation type="submission" date="2023-10" db="EMBL/GenBank/DDBJ databases">
        <title>Genome assembly of Pristionchus species.</title>
        <authorList>
            <person name="Yoshida K."/>
            <person name="Sommer R.J."/>
        </authorList>
    </citation>
    <scope>NUCLEOTIDE SEQUENCE</scope>
    <source>
        <strain evidence="6">RS5133</strain>
    </source>
</reference>
<gene>
    <name evidence="6" type="ORF">PFISCL1PPCAC_8404</name>
</gene>
<feature type="domain" description="ShKT" evidence="5">
    <location>
        <begin position="470"/>
        <end position="504"/>
    </location>
</feature>
<dbReference type="SUPFAM" id="SSF48056">
    <property type="entry name" value="Di-copper centre-containing domain"/>
    <property type="match status" value="1"/>
</dbReference>
<feature type="domain" description="ShKT" evidence="5">
    <location>
        <begin position="515"/>
        <end position="549"/>
    </location>
</feature>
<dbReference type="Pfam" id="PF00264">
    <property type="entry name" value="Tyrosinase"/>
    <property type="match status" value="1"/>
</dbReference>
<keyword evidence="7" id="KW-1185">Reference proteome</keyword>
<comment type="caution">
    <text evidence="6">The sequence shown here is derived from an EMBL/GenBank/DDBJ whole genome shotgun (WGS) entry which is preliminary data.</text>
</comment>
<dbReference type="GO" id="GO:0046872">
    <property type="term" value="F:metal ion binding"/>
    <property type="evidence" value="ECO:0007669"/>
    <property type="project" value="UniProtKB-KW"/>
</dbReference>
<dbReference type="PANTHER" id="PTHR11474">
    <property type="entry name" value="TYROSINASE FAMILY MEMBER"/>
    <property type="match status" value="1"/>
</dbReference>
<evidence type="ECO:0000256" key="1">
    <source>
        <dbReference type="ARBA" id="ARBA00022723"/>
    </source>
</evidence>
<dbReference type="Gene3D" id="1.10.1280.10">
    <property type="entry name" value="Di-copper center containing domain from catechol oxidase"/>
    <property type="match status" value="1"/>
</dbReference>
<feature type="disulfide bond" evidence="2">
    <location>
        <begin position="515"/>
        <end position="549"/>
    </location>
</feature>
<evidence type="ECO:0000313" key="6">
    <source>
        <dbReference type="EMBL" id="GMT17107.1"/>
    </source>
</evidence>
<comment type="caution">
    <text evidence="2">Lacks conserved residue(s) required for the propagation of feature annotation.</text>
</comment>
<evidence type="ECO:0000259" key="5">
    <source>
        <dbReference type="PROSITE" id="PS51670"/>
    </source>
</evidence>
<dbReference type="Proteomes" id="UP001432322">
    <property type="component" value="Unassembled WGS sequence"/>
</dbReference>
<feature type="region of interest" description="Disordered" evidence="3">
    <location>
        <begin position="671"/>
        <end position="715"/>
    </location>
</feature>